<dbReference type="EMBL" id="CAKOFQ010006727">
    <property type="protein sequence ID" value="CAH1965621.1"/>
    <property type="molecule type" value="Genomic_DNA"/>
</dbReference>
<dbReference type="OrthoDB" id="6693014at2759"/>
<dbReference type="SMART" id="SM00708">
    <property type="entry name" value="PhBP"/>
    <property type="match status" value="1"/>
</dbReference>
<evidence type="ECO:0000256" key="4">
    <source>
        <dbReference type="ARBA" id="ARBA00022729"/>
    </source>
</evidence>
<evidence type="ECO:0000256" key="1">
    <source>
        <dbReference type="ARBA" id="ARBA00004613"/>
    </source>
</evidence>
<dbReference type="GO" id="GO:0005549">
    <property type="term" value="F:odorant binding"/>
    <property type="evidence" value="ECO:0007669"/>
    <property type="project" value="InterPro"/>
</dbReference>
<accession>A0A9P0P3Q2</accession>
<comment type="similarity">
    <text evidence="2">Belongs to the PBP/GOBP family.</text>
</comment>
<gene>
    <name evidence="6" type="ORF">ACAOBT_LOCUS6427</name>
</gene>
<comment type="caution">
    <text evidence="6">The sequence shown here is derived from an EMBL/GenBank/DDBJ whole genome shotgun (WGS) entry which is preliminary data.</text>
</comment>
<comment type="subcellular location">
    <subcellularLocation>
        <location evidence="1">Secreted</location>
    </subcellularLocation>
</comment>
<dbReference type="CDD" id="cd23992">
    <property type="entry name" value="PBP_GOBP"/>
    <property type="match status" value="1"/>
</dbReference>
<dbReference type="Proteomes" id="UP001152888">
    <property type="component" value="Unassembled WGS sequence"/>
</dbReference>
<protein>
    <submittedName>
        <fullName evidence="6">Uncharacterized protein</fullName>
    </submittedName>
</protein>
<dbReference type="InterPro" id="IPR036728">
    <property type="entry name" value="PBP_GOBP_sf"/>
</dbReference>
<proteinExistence type="inferred from homology"/>
<reference evidence="6" key="1">
    <citation type="submission" date="2022-03" db="EMBL/GenBank/DDBJ databases">
        <authorList>
            <person name="Sayadi A."/>
        </authorList>
    </citation>
    <scope>NUCLEOTIDE SEQUENCE</scope>
</reference>
<keyword evidence="4 5" id="KW-0732">Signal</keyword>
<dbReference type="Pfam" id="PF01395">
    <property type="entry name" value="PBP_GOBP"/>
    <property type="match status" value="1"/>
</dbReference>
<dbReference type="GO" id="GO:0005615">
    <property type="term" value="C:extracellular space"/>
    <property type="evidence" value="ECO:0007669"/>
    <property type="project" value="TreeGrafter"/>
</dbReference>
<dbReference type="PANTHER" id="PTHR11857:SF43">
    <property type="entry name" value="GEO07291P1-RELATED"/>
    <property type="match status" value="1"/>
</dbReference>
<evidence type="ECO:0000256" key="2">
    <source>
        <dbReference type="ARBA" id="ARBA00008098"/>
    </source>
</evidence>
<evidence type="ECO:0000256" key="3">
    <source>
        <dbReference type="ARBA" id="ARBA00022525"/>
    </source>
</evidence>
<sequence length="130" mass="14491">MKNFFVVFVANVIFFSSVECNHEEIHSRLIALANSCIGDTGATPEMIDKAFEGDFPEDSTFKEMIFCMGKKEHYFDDAGVLDEDKMRNDIKEITGDEASANALVDKCLSQSGTTLDKAFNTAKCLYNSLH</sequence>
<evidence type="ECO:0000313" key="6">
    <source>
        <dbReference type="EMBL" id="CAH1965621.1"/>
    </source>
</evidence>
<evidence type="ECO:0000313" key="7">
    <source>
        <dbReference type="Proteomes" id="UP001152888"/>
    </source>
</evidence>
<dbReference type="SUPFAM" id="SSF47565">
    <property type="entry name" value="Insect pheromone/odorant-binding proteins"/>
    <property type="match status" value="1"/>
</dbReference>
<feature type="signal peptide" evidence="5">
    <location>
        <begin position="1"/>
        <end position="20"/>
    </location>
</feature>
<keyword evidence="3" id="KW-0964">Secreted</keyword>
<evidence type="ECO:0000256" key="5">
    <source>
        <dbReference type="SAM" id="SignalP"/>
    </source>
</evidence>
<dbReference type="AlphaFoldDB" id="A0A9P0P3Q2"/>
<name>A0A9P0P3Q2_ACAOB</name>
<dbReference type="Gene3D" id="1.10.238.20">
    <property type="entry name" value="Pheromone/general odorant binding protein domain"/>
    <property type="match status" value="1"/>
</dbReference>
<keyword evidence="7" id="KW-1185">Reference proteome</keyword>
<dbReference type="GO" id="GO:0007608">
    <property type="term" value="P:sensory perception of smell"/>
    <property type="evidence" value="ECO:0007669"/>
    <property type="project" value="TreeGrafter"/>
</dbReference>
<feature type="chain" id="PRO_5040358144" evidence="5">
    <location>
        <begin position="21"/>
        <end position="130"/>
    </location>
</feature>
<organism evidence="6 7">
    <name type="scientific">Acanthoscelides obtectus</name>
    <name type="common">Bean weevil</name>
    <name type="synonym">Bruchus obtectus</name>
    <dbReference type="NCBI Taxonomy" id="200917"/>
    <lineage>
        <taxon>Eukaryota</taxon>
        <taxon>Metazoa</taxon>
        <taxon>Ecdysozoa</taxon>
        <taxon>Arthropoda</taxon>
        <taxon>Hexapoda</taxon>
        <taxon>Insecta</taxon>
        <taxon>Pterygota</taxon>
        <taxon>Neoptera</taxon>
        <taxon>Endopterygota</taxon>
        <taxon>Coleoptera</taxon>
        <taxon>Polyphaga</taxon>
        <taxon>Cucujiformia</taxon>
        <taxon>Chrysomeloidea</taxon>
        <taxon>Chrysomelidae</taxon>
        <taxon>Bruchinae</taxon>
        <taxon>Bruchini</taxon>
        <taxon>Acanthoscelides</taxon>
    </lineage>
</organism>
<dbReference type="InterPro" id="IPR006170">
    <property type="entry name" value="PBP/GOBP"/>
</dbReference>
<dbReference type="PANTHER" id="PTHR11857">
    <property type="entry name" value="ODORANT BINDING PROTEIN-RELATED"/>
    <property type="match status" value="1"/>
</dbReference>